<protein>
    <submittedName>
        <fullName evidence="7">Uncharacterized protein</fullName>
    </submittedName>
</protein>
<dbReference type="FunCoup" id="A0A507AKI6">
    <property type="interactions" value="1238"/>
</dbReference>
<name>A0A507AKI6_9PEZI</name>
<organism evidence="7 8">
    <name type="scientific">Thyridium curvatum</name>
    <dbReference type="NCBI Taxonomy" id="1093900"/>
    <lineage>
        <taxon>Eukaryota</taxon>
        <taxon>Fungi</taxon>
        <taxon>Dikarya</taxon>
        <taxon>Ascomycota</taxon>
        <taxon>Pezizomycotina</taxon>
        <taxon>Sordariomycetes</taxon>
        <taxon>Sordariomycetidae</taxon>
        <taxon>Thyridiales</taxon>
        <taxon>Thyridiaceae</taxon>
        <taxon>Thyridium</taxon>
    </lineage>
</organism>
<dbReference type="SUPFAM" id="SSF48403">
    <property type="entry name" value="Ankyrin repeat"/>
    <property type="match status" value="1"/>
</dbReference>
<dbReference type="STRING" id="1093900.A0A507AKI6"/>
<feature type="domain" description="SPT23/MGA2-like DNA-binding" evidence="6">
    <location>
        <begin position="314"/>
        <end position="540"/>
    </location>
</feature>
<feature type="compositionally biased region" description="Low complexity" evidence="4">
    <location>
        <begin position="620"/>
        <end position="632"/>
    </location>
</feature>
<dbReference type="SUPFAM" id="SSF81296">
    <property type="entry name" value="E set domains"/>
    <property type="match status" value="1"/>
</dbReference>
<dbReference type="Pfam" id="PF01833">
    <property type="entry name" value="TIG"/>
    <property type="match status" value="1"/>
</dbReference>
<feature type="compositionally biased region" description="Polar residues" evidence="4">
    <location>
        <begin position="550"/>
        <end position="612"/>
    </location>
</feature>
<dbReference type="InterPro" id="IPR050889">
    <property type="entry name" value="Dendritic_Spine_Reg/Scaffold"/>
</dbReference>
<dbReference type="PROSITE" id="PS50297">
    <property type="entry name" value="ANK_REP_REGION"/>
    <property type="match status" value="2"/>
</dbReference>
<dbReference type="InterPro" id="IPR002909">
    <property type="entry name" value="IPT_dom"/>
</dbReference>
<dbReference type="CDD" id="cd00102">
    <property type="entry name" value="IPT"/>
    <property type="match status" value="1"/>
</dbReference>
<feature type="compositionally biased region" description="Acidic residues" evidence="4">
    <location>
        <begin position="1107"/>
        <end position="1131"/>
    </location>
</feature>
<feature type="region of interest" description="Disordered" evidence="4">
    <location>
        <begin position="540"/>
        <end position="646"/>
    </location>
</feature>
<dbReference type="PROSITE" id="PS50088">
    <property type="entry name" value="ANK_REPEAT"/>
    <property type="match status" value="2"/>
</dbReference>
<dbReference type="Proteomes" id="UP000319257">
    <property type="component" value="Unassembled WGS sequence"/>
</dbReference>
<evidence type="ECO:0000313" key="7">
    <source>
        <dbReference type="EMBL" id="TPX11005.1"/>
    </source>
</evidence>
<evidence type="ECO:0000256" key="1">
    <source>
        <dbReference type="ARBA" id="ARBA00022737"/>
    </source>
</evidence>
<accession>A0A507AKI6</accession>
<proteinExistence type="predicted"/>
<dbReference type="InterPro" id="IPR057962">
    <property type="entry name" value="SPT23_MGA2_DBD"/>
</dbReference>
<dbReference type="SMART" id="SM00248">
    <property type="entry name" value="ANK"/>
    <property type="match status" value="2"/>
</dbReference>
<dbReference type="Pfam" id="PF13857">
    <property type="entry name" value="Ank_5"/>
    <property type="match status" value="1"/>
</dbReference>
<dbReference type="OrthoDB" id="71307at2759"/>
<evidence type="ECO:0000259" key="6">
    <source>
        <dbReference type="Pfam" id="PF25603"/>
    </source>
</evidence>
<dbReference type="EMBL" id="SKBQ01000051">
    <property type="protein sequence ID" value="TPX11005.1"/>
    <property type="molecule type" value="Genomic_DNA"/>
</dbReference>
<dbReference type="Gene3D" id="2.60.40.10">
    <property type="entry name" value="Immunoglobulins"/>
    <property type="match status" value="1"/>
</dbReference>
<evidence type="ECO:0000259" key="5">
    <source>
        <dbReference type="Pfam" id="PF01833"/>
    </source>
</evidence>
<dbReference type="PANTHER" id="PTHR24166:SF48">
    <property type="entry name" value="PROTEIN VAPYRIN"/>
    <property type="match status" value="1"/>
</dbReference>
<dbReference type="Gene3D" id="1.25.40.20">
    <property type="entry name" value="Ankyrin repeat-containing domain"/>
    <property type="match status" value="1"/>
</dbReference>
<keyword evidence="2 3" id="KW-0040">ANK repeat</keyword>
<feature type="compositionally biased region" description="Polar residues" evidence="4">
    <location>
        <begin position="658"/>
        <end position="680"/>
    </location>
</feature>
<feature type="compositionally biased region" description="Polar residues" evidence="4">
    <location>
        <begin position="87"/>
        <end position="100"/>
    </location>
</feature>
<feature type="domain" description="IPT/TIG" evidence="5">
    <location>
        <begin position="794"/>
        <end position="864"/>
    </location>
</feature>
<dbReference type="PANTHER" id="PTHR24166">
    <property type="entry name" value="ROLLING PEBBLES, ISOFORM B"/>
    <property type="match status" value="1"/>
</dbReference>
<feature type="region of interest" description="Disordered" evidence="4">
    <location>
        <begin position="180"/>
        <end position="200"/>
    </location>
</feature>
<sequence length="1384" mass="148876">MSTSTELNDAEFNDWFGDSPPNLLEFIDSDADTLQSLEASRKAGRKGFLSPEPNVNFAPSATSADSPISPFQDSSSEDSLSTKRTRSTASAKTGLTSADTMMTDGPEVKQDYNVEDFLHVDDDEAFRYDGATINPRSIEQQFSMDDAAMENVFDFASATSSPSPNAQAAPTPEAHIRHDAQHNSMGKAASPVEAKPANRRHNKALSQYSLTQSMNGLKTNGSREVSPASNFIFSQDSSPSAFFNNSPSPVMNIDFTHGGNMTMTTDGIMPFTGVSPAQPPPGRPAPGMLMPNGIPAPLHFGMYPQQPMFGGQSPCKLTIDPIPLKSRVETQIPIKMRLSPLPPGIKRLHLPTHTISKPKLLAKPRAERSPDMLELSTMLVCTSAMQNPDLRRKALARAAAGIYPPPESSSGDDDETKPANGGEIWICKGCIQRERKRADRKKSKKPEEDETWRRNEHRRVIVFNTQEIKEWQNPAAMGHGAAAVEQMMEAAVDAPMRIACYCRHHGEKSGFQVIFTIKDCRDQVIAQAFSASIMITDDHKTHTLPPGMGATSTSNTSETSLVQQQSLATTPENSALSPGNSFRVSQSTSDLTSLKRQSSTLAPGAASQNGSAGPTPRNLSRPASPTSASGPSTKKRKSSGSTKVPSGLAMTRLETAQVPASQAPNGQPSTAVSKATSPFSPNIAGFAPEQIFAQQSTSPANLTQPFATGPPTPNSNNDQMFFSNNNRSASMDNLAMTQLYSAPTSTHPSRAPSPNGLRNAATAAQQQAQITQALQTNLFSMPLGMPQAPQAPSIIHKIIPGEGPKSGGIEVTILGIGFYQGLDVMFGDQKATTTTFWGERSLVCLVPPSPTAGHVLVTLKQSNGQPASPFPPNQQRITFKYIDDDEQHLLRTALTVLSKKMTGRFEDAQEVARRIIGTDTSSWGTSSGPAGGSSGGNYTGYSASGVNYESKLLKILELIDLDDSANKAYYNLCRKKTGQTMLHLACALGMHRFVAGLLARGAHPDVRDRCGYTPMHLAALNNQPEIVRRLIMAGADPTIRTLSGLTVAELAPSREVLLVIRRIERHARSRSGGSIHSRASSAASLKSLWEPPASQLAAGEYATNDSESADESPEYSENATTEDESSDEEHDEWLHMRRGSTQGRRSQDSKPAPLMPATDDHVAAGLGSPAATMMAFKDHFAAQIQQFQQAMALRVPNLPQFPYSLQMPHSWPESYQAYLNANPMFQRISSLVPNIGGGGGSSRPGSAAENNSPSKEMESRWWDLSSLMPSSGAPPPSYEEIFPQKDLDTKQATAAGAAAEAEADSKCAALYDESVASGSSSTSASASSSASQLPALLQIGRKNAITKEQQDQFRRVHAEKRKGLDADRKLFFIWVCLHSPPPAD</sequence>
<feature type="region of interest" description="Disordered" evidence="4">
    <location>
        <begin position="743"/>
        <end position="763"/>
    </location>
</feature>
<dbReference type="InterPro" id="IPR002110">
    <property type="entry name" value="Ankyrin_rpt"/>
</dbReference>
<feature type="region of interest" description="Disordered" evidence="4">
    <location>
        <begin position="1235"/>
        <end position="1260"/>
    </location>
</feature>
<evidence type="ECO:0000256" key="3">
    <source>
        <dbReference type="PROSITE-ProRule" id="PRU00023"/>
    </source>
</evidence>
<dbReference type="Pfam" id="PF25603">
    <property type="entry name" value="SPT23_MGA2_DBD"/>
    <property type="match status" value="1"/>
</dbReference>
<dbReference type="GeneID" id="41975489"/>
<dbReference type="InterPro" id="IPR014756">
    <property type="entry name" value="Ig_E-set"/>
</dbReference>
<evidence type="ECO:0000313" key="8">
    <source>
        <dbReference type="Proteomes" id="UP000319257"/>
    </source>
</evidence>
<feature type="repeat" description="ANK" evidence="3">
    <location>
        <begin position="977"/>
        <end position="1009"/>
    </location>
</feature>
<keyword evidence="8" id="KW-1185">Reference proteome</keyword>
<gene>
    <name evidence="7" type="ORF">E0L32_008042</name>
</gene>
<evidence type="ECO:0000256" key="4">
    <source>
        <dbReference type="SAM" id="MobiDB-lite"/>
    </source>
</evidence>
<keyword evidence="1" id="KW-0677">Repeat</keyword>
<dbReference type="InParanoid" id="A0A507AKI6"/>
<evidence type="ECO:0000256" key="2">
    <source>
        <dbReference type="ARBA" id="ARBA00023043"/>
    </source>
</evidence>
<comment type="caution">
    <text evidence="7">The sequence shown here is derived from an EMBL/GenBank/DDBJ whole genome shotgun (WGS) entry which is preliminary data.</text>
</comment>
<dbReference type="InterPro" id="IPR013783">
    <property type="entry name" value="Ig-like_fold"/>
</dbReference>
<feature type="region of interest" description="Disordered" evidence="4">
    <location>
        <begin position="658"/>
        <end position="684"/>
    </location>
</feature>
<reference evidence="7 8" key="1">
    <citation type="submission" date="2019-06" db="EMBL/GenBank/DDBJ databases">
        <title>Draft genome sequence of the filamentous fungus Phialemoniopsis curvata isolated from diesel fuel.</title>
        <authorList>
            <person name="Varaljay V.A."/>
            <person name="Lyon W.J."/>
            <person name="Crouch A.L."/>
            <person name="Drake C.E."/>
            <person name="Hollomon J.M."/>
            <person name="Nadeau L.J."/>
            <person name="Nunn H.S."/>
            <person name="Stevenson B.S."/>
            <person name="Bojanowski C.L."/>
            <person name="Crookes-Goodson W.J."/>
        </authorList>
    </citation>
    <scope>NUCLEOTIDE SEQUENCE [LARGE SCALE GENOMIC DNA]</scope>
    <source>
        <strain evidence="7 8">D216</strain>
    </source>
</reference>
<feature type="region of interest" description="Disordered" evidence="4">
    <location>
        <begin position="1100"/>
        <end position="1163"/>
    </location>
</feature>
<dbReference type="RefSeq" id="XP_030992716.1">
    <property type="nucleotide sequence ID" value="XM_031142852.1"/>
</dbReference>
<dbReference type="InterPro" id="IPR036770">
    <property type="entry name" value="Ankyrin_rpt-contain_sf"/>
</dbReference>
<feature type="repeat" description="ANK" evidence="3">
    <location>
        <begin position="1010"/>
        <end position="1042"/>
    </location>
</feature>
<feature type="region of interest" description="Disordered" evidence="4">
    <location>
        <begin position="44"/>
        <end position="106"/>
    </location>
</feature>
<feature type="compositionally biased region" description="Polar residues" evidence="4">
    <location>
        <begin position="57"/>
        <end position="79"/>
    </location>
</feature>